<name>A0ABQ1PT18_9GAMM</name>
<sequence>MNVLVYLDLFCNRRMGIDQDFLIVAAVFNDHIGGAGRHDRGKGARPRVGYVEVPNLVVMGQSRPYH</sequence>
<keyword evidence="2" id="KW-1185">Reference proteome</keyword>
<accession>A0ABQ1PT18</accession>
<dbReference type="EMBL" id="BMFF01000004">
    <property type="protein sequence ID" value="GGD02669.1"/>
    <property type="molecule type" value="Genomic_DNA"/>
</dbReference>
<evidence type="ECO:0000313" key="2">
    <source>
        <dbReference type="Proteomes" id="UP000638188"/>
    </source>
</evidence>
<comment type="caution">
    <text evidence="1">The sequence shown here is derived from an EMBL/GenBank/DDBJ whole genome shotgun (WGS) entry which is preliminary data.</text>
</comment>
<organism evidence="1 2">
    <name type="scientific">Halopseudomonas salina</name>
    <dbReference type="NCBI Taxonomy" id="1323744"/>
    <lineage>
        <taxon>Bacteria</taxon>
        <taxon>Pseudomonadati</taxon>
        <taxon>Pseudomonadota</taxon>
        <taxon>Gammaproteobacteria</taxon>
        <taxon>Pseudomonadales</taxon>
        <taxon>Pseudomonadaceae</taxon>
        <taxon>Halopseudomonas</taxon>
    </lineage>
</organism>
<proteinExistence type="predicted"/>
<protein>
    <submittedName>
        <fullName evidence="1">Uncharacterized protein</fullName>
    </submittedName>
</protein>
<gene>
    <name evidence="1" type="ORF">GCM10007418_22360</name>
</gene>
<evidence type="ECO:0000313" key="1">
    <source>
        <dbReference type="EMBL" id="GGD02669.1"/>
    </source>
</evidence>
<reference evidence="2" key="1">
    <citation type="journal article" date="2019" name="Int. J. Syst. Evol. Microbiol.">
        <title>The Global Catalogue of Microorganisms (GCM) 10K type strain sequencing project: providing services to taxonomists for standard genome sequencing and annotation.</title>
        <authorList>
            <consortium name="The Broad Institute Genomics Platform"/>
            <consortium name="The Broad Institute Genome Sequencing Center for Infectious Disease"/>
            <person name="Wu L."/>
            <person name="Ma J."/>
        </authorList>
    </citation>
    <scope>NUCLEOTIDE SEQUENCE [LARGE SCALE GENOMIC DNA]</scope>
    <source>
        <strain evidence="2">CGMCC 1.12482</strain>
    </source>
</reference>
<dbReference type="Proteomes" id="UP000638188">
    <property type="component" value="Unassembled WGS sequence"/>
</dbReference>